<dbReference type="InterPro" id="IPR019594">
    <property type="entry name" value="Glu/Gly-bd"/>
</dbReference>
<dbReference type="InterPro" id="IPR000337">
    <property type="entry name" value="GPCR_3"/>
</dbReference>
<gene>
    <name evidence="19" type="ORF">SHERM_15941</name>
</gene>
<dbReference type="InterPro" id="IPR015683">
    <property type="entry name" value="Ionotropic_Glu_rcpt"/>
</dbReference>
<keyword evidence="12 13" id="KW-0407">Ion channel</keyword>
<keyword evidence="14" id="KW-1015">Disulfide bond</keyword>
<dbReference type="Pfam" id="PF10613">
    <property type="entry name" value="Lig_chan-Glu_bd"/>
    <property type="match status" value="1"/>
</dbReference>
<keyword evidence="10" id="KW-0325">Glycoprotein</keyword>
<evidence type="ECO:0000256" key="10">
    <source>
        <dbReference type="ARBA" id="ARBA00023180"/>
    </source>
</evidence>
<accession>A0A9N7R8D8</accession>
<organism evidence="19 20">
    <name type="scientific">Striga hermonthica</name>
    <name type="common">Purple witchweed</name>
    <name type="synonym">Buchnera hermonthica</name>
    <dbReference type="NCBI Taxonomy" id="68872"/>
    <lineage>
        <taxon>Eukaryota</taxon>
        <taxon>Viridiplantae</taxon>
        <taxon>Streptophyta</taxon>
        <taxon>Embryophyta</taxon>
        <taxon>Tracheophyta</taxon>
        <taxon>Spermatophyta</taxon>
        <taxon>Magnoliopsida</taxon>
        <taxon>eudicotyledons</taxon>
        <taxon>Gunneridae</taxon>
        <taxon>Pentapetalae</taxon>
        <taxon>asterids</taxon>
        <taxon>lamiids</taxon>
        <taxon>Lamiales</taxon>
        <taxon>Orobanchaceae</taxon>
        <taxon>Buchnereae</taxon>
        <taxon>Striga</taxon>
    </lineage>
</organism>
<dbReference type="InterPro" id="IPR044440">
    <property type="entry name" value="GABAb_receptor_plant_PBP1"/>
</dbReference>
<comment type="function">
    <text evidence="13">Glutamate-gated receptor that probably acts as non-selective cation channel.</text>
</comment>
<dbReference type="GO" id="GO:0004930">
    <property type="term" value="F:G protein-coupled receptor activity"/>
    <property type="evidence" value="ECO:0007669"/>
    <property type="project" value="InterPro"/>
</dbReference>
<dbReference type="EMBL" id="CACSLK010013932">
    <property type="protein sequence ID" value="CAA0816073.1"/>
    <property type="molecule type" value="Genomic_DNA"/>
</dbReference>
<sequence length="914" mass="101230">MMRAFVFLISCLWVALKATGQTGNQSSVVVNGPKVINIGALFTSDSVIGRSAGPAILAAVDNVNSDNGILKGTKLNLIVQDTNCSGFLGIVDAMKLMGQEIVAALGPQSSGIAHVICHILDELHVPLLSFGATDPTLSALQYPYFLRTTISDYFQMRAVADLIDYFGWREIVAVFVDDDYGRNGVSALGDALAAKRAKISYKAAFMPGAPLSDIDNLLVKVNLLSSRVFVVHVNPDSGLNVFSVAKRLGMMSASYVWIATDWLPAVLDSVADREAADLVEGVIALKHYAPDSDRKTQFANQLVIFNSYALYAYDSVWLLARALDSFLKSGEKITFSFDSSLRDANVSLRVFDQGQTLLEILKETNFTGLSGEVRFDTEKNLVRPAFEVLNFGGTGFRRLGYWTNYSGLSVERPENLYPKLRNTSASSQRLYSVIWPGETTSKPKGWVFPNNGKPLKIAVPYRVTYPDFVTKDKGPLGARGYCIDVFEAAVALLPYPVPHEYVLFGDGQRNPSFDNLVNGVAQNKYDAAVGDVTITTNRTRIVDFTQPYLESGLVVVAPVRQVKSSPWAFLKPFTWQMWAVTGVFFLFVGAVVWILEHRLNTEFRGSPRQQLVTVFWFSFSTMFFSHRENTVSTLGRAVLIFWLFVVLIINSSYTASLTSILTVQQLFSRIQGIDSLISSSDPIGIQDGSFAYRYLMNELNIAESRLRILKTQEEYIEALERGPNGGGVAAIVDELPYVELFLSNTKCTFSIVGREFTKSGWGFAFQRDSPLAVDMSTAILQLSETGELQRIHDKWLSSNGCSAQANPVDENRLSLKSFWGLFLLCGVACFLALTIFFCRVCLQYSKYSAEDDERAEAEPARSSRRAPRATSFKDMIDFVDRKEAEIKEMLRRKSGGESRRGQSQSQVVSEGPSS</sequence>
<dbReference type="PIRSF" id="PIRSF037090">
    <property type="entry name" value="Iontro_Glu-like_rcpt_pln"/>
    <property type="match status" value="1"/>
</dbReference>
<dbReference type="FunFam" id="3.40.190.10:FF:000175">
    <property type="entry name" value="Glutamate receptor"/>
    <property type="match status" value="1"/>
</dbReference>
<dbReference type="InterPro" id="IPR017103">
    <property type="entry name" value="Iontropic_Glu_rcpt_pln"/>
</dbReference>
<dbReference type="FunFam" id="3.40.190.10:FF:000054">
    <property type="entry name" value="Glutamate receptor"/>
    <property type="match status" value="1"/>
</dbReference>
<evidence type="ECO:0000256" key="5">
    <source>
        <dbReference type="ARBA" id="ARBA00022729"/>
    </source>
</evidence>
<evidence type="ECO:0000256" key="12">
    <source>
        <dbReference type="ARBA" id="ARBA00023303"/>
    </source>
</evidence>
<comment type="subcellular location">
    <subcellularLocation>
        <location evidence="1">Membrane</location>
        <topology evidence="1">Multi-pass membrane protein</topology>
    </subcellularLocation>
</comment>
<feature type="disulfide bond" evidence="14">
    <location>
        <begin position="747"/>
        <end position="801"/>
    </location>
</feature>
<dbReference type="Proteomes" id="UP001153555">
    <property type="component" value="Unassembled WGS sequence"/>
</dbReference>
<keyword evidence="7 13" id="KW-0406">Ion transport</keyword>
<dbReference type="PRINTS" id="PR01176">
    <property type="entry name" value="GABABRECEPTR"/>
</dbReference>
<dbReference type="OrthoDB" id="5984008at2759"/>
<evidence type="ECO:0000256" key="1">
    <source>
        <dbReference type="ARBA" id="ARBA00004141"/>
    </source>
</evidence>
<dbReference type="PRINTS" id="PR00248">
    <property type="entry name" value="GPCRMGR"/>
</dbReference>
<keyword evidence="8 13" id="KW-0472">Membrane</keyword>
<reference evidence="19" key="1">
    <citation type="submission" date="2019-12" db="EMBL/GenBank/DDBJ databases">
        <authorList>
            <person name="Scholes J."/>
        </authorList>
    </citation>
    <scope>NUCLEOTIDE SEQUENCE</scope>
</reference>
<keyword evidence="11 13" id="KW-1071">Ligand-gated ion channel</keyword>
<feature type="compositionally biased region" description="Basic and acidic residues" evidence="15">
    <location>
        <begin position="890"/>
        <end position="900"/>
    </location>
</feature>
<dbReference type="SUPFAM" id="SSF53850">
    <property type="entry name" value="Periplasmic binding protein-like II"/>
    <property type="match status" value="1"/>
</dbReference>
<protein>
    <recommendedName>
        <fullName evidence="13">Glutamate receptor</fullName>
    </recommendedName>
</protein>
<dbReference type="InterPro" id="IPR028082">
    <property type="entry name" value="Peripla_BP_I"/>
</dbReference>
<evidence type="ECO:0000259" key="18">
    <source>
        <dbReference type="SMART" id="SM00079"/>
    </source>
</evidence>
<dbReference type="Gene3D" id="1.10.287.70">
    <property type="match status" value="1"/>
</dbReference>
<evidence type="ECO:0000256" key="2">
    <source>
        <dbReference type="ARBA" id="ARBA00008685"/>
    </source>
</evidence>
<dbReference type="FunFam" id="3.40.50.2300:FF:000081">
    <property type="entry name" value="Glutamate receptor"/>
    <property type="match status" value="1"/>
</dbReference>
<feature type="transmembrane region" description="Helical" evidence="16">
    <location>
        <begin position="575"/>
        <end position="595"/>
    </location>
</feature>
<feature type="compositionally biased region" description="Low complexity" evidence="15">
    <location>
        <begin position="901"/>
        <end position="914"/>
    </location>
</feature>
<dbReference type="AlphaFoldDB" id="A0A9N7R8D8"/>
<keyword evidence="3 13" id="KW-0813">Transport</keyword>
<evidence type="ECO:0000256" key="6">
    <source>
        <dbReference type="ARBA" id="ARBA00022989"/>
    </source>
</evidence>
<feature type="signal peptide" evidence="17">
    <location>
        <begin position="1"/>
        <end position="20"/>
    </location>
</feature>
<evidence type="ECO:0000256" key="3">
    <source>
        <dbReference type="ARBA" id="ARBA00022448"/>
    </source>
</evidence>
<comment type="similarity">
    <text evidence="2 13">Belongs to the glutamate-gated ion channel (TC 1.A.10.1) family.</text>
</comment>
<feature type="chain" id="PRO_5040334072" description="Glutamate receptor" evidence="17">
    <location>
        <begin position="21"/>
        <end position="914"/>
    </location>
</feature>
<evidence type="ECO:0000256" key="13">
    <source>
        <dbReference type="PIRNR" id="PIRNR037090"/>
    </source>
</evidence>
<dbReference type="SUPFAM" id="SSF53822">
    <property type="entry name" value="Periplasmic binding protein-like I"/>
    <property type="match status" value="1"/>
</dbReference>
<evidence type="ECO:0000256" key="14">
    <source>
        <dbReference type="PIRSR" id="PIRSR037090-50"/>
    </source>
</evidence>
<dbReference type="InterPro" id="IPR001320">
    <property type="entry name" value="Iontro_rcpt_C"/>
</dbReference>
<dbReference type="Pfam" id="PF01094">
    <property type="entry name" value="ANF_receptor"/>
    <property type="match status" value="1"/>
</dbReference>
<evidence type="ECO:0000256" key="9">
    <source>
        <dbReference type="ARBA" id="ARBA00023170"/>
    </source>
</evidence>
<feature type="domain" description="Ionotropic glutamate receptor C-terminal" evidence="18">
    <location>
        <begin position="456"/>
        <end position="798"/>
    </location>
</feature>
<dbReference type="PANTHER" id="PTHR18966">
    <property type="entry name" value="IONOTROPIC GLUTAMATE RECEPTOR"/>
    <property type="match status" value="1"/>
</dbReference>
<dbReference type="InterPro" id="IPR001828">
    <property type="entry name" value="ANF_lig-bd_rcpt"/>
</dbReference>
<keyword evidence="4 16" id="KW-0812">Transmembrane</keyword>
<keyword evidence="5 17" id="KW-0732">Signal</keyword>
<evidence type="ECO:0000256" key="7">
    <source>
        <dbReference type="ARBA" id="ARBA00023065"/>
    </source>
</evidence>
<evidence type="ECO:0000256" key="4">
    <source>
        <dbReference type="ARBA" id="ARBA00022692"/>
    </source>
</evidence>
<dbReference type="GO" id="GO:0015276">
    <property type="term" value="F:ligand-gated monoatomic ion channel activity"/>
    <property type="evidence" value="ECO:0007669"/>
    <property type="project" value="InterPro"/>
</dbReference>
<name>A0A9N7R8D8_STRHE</name>
<dbReference type="FunFam" id="1.10.287.70:FF:000037">
    <property type="entry name" value="Glutamate receptor"/>
    <property type="match status" value="1"/>
</dbReference>
<comment type="caution">
    <text evidence="19">The sequence shown here is derived from an EMBL/GenBank/DDBJ whole genome shotgun (WGS) entry which is preliminary data.</text>
</comment>
<evidence type="ECO:0000256" key="15">
    <source>
        <dbReference type="SAM" id="MobiDB-lite"/>
    </source>
</evidence>
<dbReference type="CDD" id="cd13686">
    <property type="entry name" value="GluR_Plant"/>
    <property type="match status" value="1"/>
</dbReference>
<evidence type="ECO:0000256" key="17">
    <source>
        <dbReference type="SAM" id="SignalP"/>
    </source>
</evidence>
<evidence type="ECO:0000313" key="20">
    <source>
        <dbReference type="Proteomes" id="UP001153555"/>
    </source>
</evidence>
<evidence type="ECO:0000313" key="19">
    <source>
        <dbReference type="EMBL" id="CAA0816073.1"/>
    </source>
</evidence>
<dbReference type="CDD" id="cd19990">
    <property type="entry name" value="PBP1_GABAb_receptor_plant"/>
    <property type="match status" value="1"/>
</dbReference>
<dbReference type="GO" id="GO:0009611">
    <property type="term" value="P:response to wounding"/>
    <property type="evidence" value="ECO:0007669"/>
    <property type="project" value="UniProtKB-ARBA"/>
</dbReference>
<feature type="transmembrane region" description="Helical" evidence="16">
    <location>
        <begin position="637"/>
        <end position="661"/>
    </location>
</feature>
<feature type="transmembrane region" description="Helical" evidence="16">
    <location>
        <begin position="818"/>
        <end position="837"/>
    </location>
</feature>
<evidence type="ECO:0000256" key="8">
    <source>
        <dbReference type="ARBA" id="ARBA00023136"/>
    </source>
</evidence>
<dbReference type="Gene3D" id="3.40.190.10">
    <property type="entry name" value="Periplasmic binding protein-like II"/>
    <property type="match status" value="2"/>
</dbReference>
<evidence type="ECO:0000256" key="16">
    <source>
        <dbReference type="SAM" id="Phobius"/>
    </source>
</evidence>
<dbReference type="Pfam" id="PF00060">
    <property type="entry name" value="Lig_chan"/>
    <property type="match status" value="1"/>
</dbReference>
<dbReference type="GO" id="GO:0016020">
    <property type="term" value="C:membrane"/>
    <property type="evidence" value="ECO:0007669"/>
    <property type="project" value="UniProtKB-SubCell"/>
</dbReference>
<dbReference type="Gene3D" id="3.40.50.2300">
    <property type="match status" value="2"/>
</dbReference>
<dbReference type="SMART" id="SM00079">
    <property type="entry name" value="PBPe"/>
    <property type="match status" value="1"/>
</dbReference>
<keyword evidence="9 13" id="KW-0675">Receptor</keyword>
<keyword evidence="20" id="KW-1185">Reference proteome</keyword>
<feature type="region of interest" description="Disordered" evidence="15">
    <location>
        <begin position="890"/>
        <end position="914"/>
    </location>
</feature>
<evidence type="ECO:0000256" key="11">
    <source>
        <dbReference type="ARBA" id="ARBA00023286"/>
    </source>
</evidence>
<proteinExistence type="inferred from homology"/>
<keyword evidence="6 16" id="KW-1133">Transmembrane helix</keyword>
<dbReference type="GO" id="GO:1901701">
    <property type="term" value="P:cellular response to oxygen-containing compound"/>
    <property type="evidence" value="ECO:0007669"/>
    <property type="project" value="UniProtKB-ARBA"/>
</dbReference>